<dbReference type="OrthoDB" id="1454369at2"/>
<proteinExistence type="predicted"/>
<comment type="caution">
    <text evidence="2">The sequence shown here is derived from an EMBL/GenBank/DDBJ whole genome shotgun (WGS) entry which is preliminary data.</text>
</comment>
<dbReference type="RefSeq" id="WP_146914933.1">
    <property type="nucleotide sequence ID" value="NZ_VORW01000001.1"/>
</dbReference>
<evidence type="ECO:0000313" key="2">
    <source>
        <dbReference type="EMBL" id="TXE14738.1"/>
    </source>
</evidence>
<dbReference type="AlphaFoldDB" id="A0A5C7B1J1"/>
<feature type="transmembrane region" description="Helical" evidence="1">
    <location>
        <begin position="28"/>
        <end position="45"/>
    </location>
</feature>
<name>A0A5C7B1J1_9BACT</name>
<evidence type="ECO:0000256" key="1">
    <source>
        <dbReference type="SAM" id="Phobius"/>
    </source>
</evidence>
<organism evidence="2 3">
    <name type="scientific">Algoriphagus aquimarinus</name>
    <dbReference type="NCBI Taxonomy" id="237018"/>
    <lineage>
        <taxon>Bacteria</taxon>
        <taxon>Pseudomonadati</taxon>
        <taxon>Bacteroidota</taxon>
        <taxon>Cytophagia</taxon>
        <taxon>Cytophagales</taxon>
        <taxon>Cyclobacteriaceae</taxon>
        <taxon>Algoriphagus</taxon>
    </lineage>
</organism>
<accession>A0A5C7B1J1</accession>
<keyword evidence="1" id="KW-0472">Membrane</keyword>
<keyword evidence="1" id="KW-0812">Transmembrane</keyword>
<protein>
    <submittedName>
        <fullName evidence="2">Uncharacterized protein</fullName>
    </submittedName>
</protein>
<keyword evidence="1" id="KW-1133">Transmembrane helix</keyword>
<evidence type="ECO:0000313" key="3">
    <source>
        <dbReference type="Proteomes" id="UP000321935"/>
    </source>
</evidence>
<dbReference type="EMBL" id="VORW01000001">
    <property type="protein sequence ID" value="TXE14738.1"/>
    <property type="molecule type" value="Genomic_DNA"/>
</dbReference>
<reference evidence="2 3" key="1">
    <citation type="submission" date="2019-08" db="EMBL/GenBank/DDBJ databases">
        <title>Genomes sequence of Algoriphagus aquimarinus ACAM450.</title>
        <authorList>
            <person name="Bowman J.P."/>
        </authorList>
    </citation>
    <scope>NUCLEOTIDE SEQUENCE [LARGE SCALE GENOMIC DNA]</scope>
    <source>
        <strain evidence="2 3">ACAM 450</strain>
    </source>
</reference>
<sequence length="247" mass="28716">MAKSSKTKAQDGLEIQHINVNKRNWNSYIKEFLMLFLAIVLGFFVENLRESYVEAKSADVLAQSMLEDLKQDRVALQEAIRFSQEKDEQIQNFLQMLHTPRASWDTVSFYKSMTTVFTTFPFSPTDGTYSQMKSSGTLRFFNQVLVNKMNAYDNQLKKTVFRDEIIEKGEWELVPVAATLINFEVTGELRFDRPITKEMYLKIQDKNMLDLFINKVAVVRTMMGRSLQEYKSQLALAEELIAELESR</sequence>
<dbReference type="Proteomes" id="UP000321935">
    <property type="component" value="Unassembled WGS sequence"/>
</dbReference>
<gene>
    <name evidence="2" type="ORF">ESV85_04005</name>
</gene>